<dbReference type="Proteomes" id="UP000591131">
    <property type="component" value="Unassembled WGS sequence"/>
</dbReference>
<dbReference type="PANTHER" id="PTHR11864:SF0">
    <property type="entry name" value="PRP40 PRE-MRNA PROCESSING FACTOR 40 HOMOLOG A (YEAST)"/>
    <property type="match status" value="1"/>
</dbReference>
<feature type="domain" description="WW" evidence="2">
    <location>
        <begin position="352"/>
        <end position="385"/>
    </location>
</feature>
<dbReference type="PROSITE" id="PS50020">
    <property type="entry name" value="WW_DOMAIN_2"/>
    <property type="match status" value="10"/>
</dbReference>
<protein>
    <submittedName>
        <fullName evidence="3">E3 ubiquitin- protein ligase</fullName>
    </submittedName>
</protein>
<evidence type="ECO:0000259" key="2">
    <source>
        <dbReference type="PROSITE" id="PS50020"/>
    </source>
</evidence>
<feature type="domain" description="WW" evidence="2">
    <location>
        <begin position="448"/>
        <end position="481"/>
    </location>
</feature>
<dbReference type="InterPro" id="IPR016197">
    <property type="entry name" value="Chromo-like_dom_sf"/>
</dbReference>
<feature type="domain" description="WW" evidence="2">
    <location>
        <begin position="780"/>
        <end position="813"/>
    </location>
</feature>
<feature type="domain" description="WW" evidence="2">
    <location>
        <begin position="392"/>
        <end position="425"/>
    </location>
</feature>
<comment type="caution">
    <text evidence="3">The sequence shown here is derived from an EMBL/GenBank/DDBJ whole genome shotgun (WGS) entry which is preliminary data.</text>
</comment>
<gene>
    <name evidence="3" type="primary">BAG3</name>
    <name evidence="3" type="ORF">FOL47_008651</name>
</gene>
<feature type="domain" description="WW" evidence="2">
    <location>
        <begin position="630"/>
        <end position="663"/>
    </location>
</feature>
<dbReference type="InterPro" id="IPR036020">
    <property type="entry name" value="WW_dom_sf"/>
</dbReference>
<reference evidence="3 4" key="1">
    <citation type="submission" date="2020-04" db="EMBL/GenBank/DDBJ databases">
        <title>Perkinsus chesapeaki whole genome sequence.</title>
        <authorList>
            <person name="Bogema D.R."/>
        </authorList>
    </citation>
    <scope>NUCLEOTIDE SEQUENCE [LARGE SCALE GENOMIC DNA]</scope>
    <source>
        <strain evidence="3">ATCC PRA-425</strain>
    </source>
</reference>
<dbReference type="SMART" id="SM00456">
    <property type="entry name" value="WW"/>
    <property type="match status" value="10"/>
</dbReference>
<dbReference type="GO" id="GO:0005685">
    <property type="term" value="C:U1 snRNP"/>
    <property type="evidence" value="ECO:0007669"/>
    <property type="project" value="TreeGrafter"/>
</dbReference>
<evidence type="ECO:0000313" key="3">
    <source>
        <dbReference type="EMBL" id="KAF4656984.1"/>
    </source>
</evidence>
<evidence type="ECO:0000313" key="4">
    <source>
        <dbReference type="Proteomes" id="UP000591131"/>
    </source>
</evidence>
<feature type="domain" description="WW" evidence="2">
    <location>
        <begin position="683"/>
        <end position="716"/>
    </location>
</feature>
<dbReference type="SUPFAM" id="SSF51045">
    <property type="entry name" value="WW domain"/>
    <property type="match status" value="9"/>
</dbReference>
<feature type="domain" description="WW" evidence="2">
    <location>
        <begin position="582"/>
        <end position="615"/>
    </location>
</feature>
<dbReference type="CDD" id="cd20104">
    <property type="entry name" value="MBT_PHF20L1-like"/>
    <property type="match status" value="1"/>
</dbReference>
<feature type="domain" description="WW" evidence="2">
    <location>
        <begin position="544"/>
        <end position="577"/>
    </location>
</feature>
<name>A0A7J6LCM2_PERCH</name>
<dbReference type="InterPro" id="IPR001202">
    <property type="entry name" value="WW_dom"/>
</dbReference>
<dbReference type="InterPro" id="IPR039726">
    <property type="entry name" value="Prp40-like"/>
</dbReference>
<dbReference type="SUPFAM" id="SSF54160">
    <property type="entry name" value="Chromo domain-like"/>
    <property type="match status" value="1"/>
</dbReference>
<dbReference type="AlphaFoldDB" id="A0A7J6LCM2"/>
<dbReference type="Gene3D" id="2.30.30.140">
    <property type="match status" value="1"/>
</dbReference>
<keyword evidence="4" id="KW-1185">Reference proteome</keyword>
<sequence length="813" mass="90017">MNVPSILALLRSYYPIGTPNAVYNNSEDVCQATGMNAETIQLMSSAKFDEAKKLQQQYVGEPPSKAILHKKLLSSLDLARAALRKTSEFTCRGMNVEANDAGERIRKYYDSLQARKSACNLFLRGQTQPPARMSPQELHPALRNRKYNTVEVRRGDDDTCSSLVFKTVHMGDISRGGKDPLPEVSTSAKLPPLRASEYRSKYQNPDRMAAAIRRVREHATWFSTAVGASLAAGRHKVRMPVRLGDNETGGLSEAHRLALKPSSELSVEWHKFWWDATVKEIDAEAGKVLVGFDAWDSRWDEWVPVDSPRLRERLVADDAMHTSGTIGAPPAQKPSAIERRPIVKVGLEAGSGGSPSDWEELLSDDGTPYYHNTATGLTQWERPPALADEASVRLPRGWKEFNAEDGKSYYYNEMTGVTQWERPGEDDATEKLKADAVDKPRELAPAGKAVPEEWQEFKADDGTPYYYNESTGVTQWERPTNEVTSQEQVRSEDVVKQLLPEGWAELKADDGTPYYYCEATGVTQWERPQGKTAPTAAAGSVVSEELPEGWQELKSDDGTPYFYNEGSGQTQWERPVAAVVAGGLPDGWQEFKADDGTPYYFNESSGVTQWDMPATGEATAETVRAAAVVEKLPEGWEEFKADDGTLYYYNSLSGQTQWEYPAHSEESTTSAAAAPSTGEVGEKWVLDGWQELISDDGTPYYHHLATGATQWEMPAEKAIDGLPEGWEEFKTDDGVPYYYNSATGSTQWERPTPAQEDVPKATEETEEAPTAAEVAAAALKGLPEGWDCVLTPEGRELFFEAGQPGRAGTWLRP</sequence>
<dbReference type="Pfam" id="PF00397">
    <property type="entry name" value="WW"/>
    <property type="match status" value="9"/>
</dbReference>
<dbReference type="OrthoDB" id="410044at2759"/>
<feature type="domain" description="WW" evidence="2">
    <location>
        <begin position="720"/>
        <end position="753"/>
    </location>
</feature>
<dbReference type="EMBL" id="JAAPAO010000566">
    <property type="protein sequence ID" value="KAF4656984.1"/>
    <property type="molecule type" value="Genomic_DNA"/>
</dbReference>
<dbReference type="GO" id="GO:0045292">
    <property type="term" value="P:mRNA cis splicing, via spliceosome"/>
    <property type="evidence" value="ECO:0007669"/>
    <property type="project" value="InterPro"/>
</dbReference>
<dbReference type="CDD" id="cd00201">
    <property type="entry name" value="WW"/>
    <property type="match status" value="9"/>
</dbReference>
<proteinExistence type="predicted"/>
<accession>A0A7J6LCM2</accession>
<dbReference type="Gene3D" id="2.20.70.10">
    <property type="match status" value="9"/>
</dbReference>
<evidence type="ECO:0000256" key="1">
    <source>
        <dbReference type="SAM" id="MobiDB-lite"/>
    </source>
</evidence>
<dbReference type="GO" id="GO:0003723">
    <property type="term" value="F:RNA binding"/>
    <property type="evidence" value="ECO:0007669"/>
    <property type="project" value="TreeGrafter"/>
</dbReference>
<feature type="domain" description="WW" evidence="2">
    <location>
        <begin position="497"/>
        <end position="530"/>
    </location>
</feature>
<dbReference type="GO" id="GO:0071004">
    <property type="term" value="C:U2-type prespliceosome"/>
    <property type="evidence" value="ECO:0007669"/>
    <property type="project" value="TreeGrafter"/>
</dbReference>
<organism evidence="3 4">
    <name type="scientific">Perkinsus chesapeaki</name>
    <name type="common">Clam parasite</name>
    <name type="synonym">Perkinsus andrewsi</name>
    <dbReference type="NCBI Taxonomy" id="330153"/>
    <lineage>
        <taxon>Eukaryota</taxon>
        <taxon>Sar</taxon>
        <taxon>Alveolata</taxon>
        <taxon>Perkinsozoa</taxon>
        <taxon>Perkinsea</taxon>
        <taxon>Perkinsida</taxon>
        <taxon>Perkinsidae</taxon>
        <taxon>Perkinsus</taxon>
    </lineage>
</organism>
<dbReference type="PROSITE" id="PS01159">
    <property type="entry name" value="WW_DOMAIN_1"/>
    <property type="match status" value="9"/>
</dbReference>
<feature type="region of interest" description="Disordered" evidence="1">
    <location>
        <begin position="742"/>
        <end position="769"/>
    </location>
</feature>
<dbReference type="PANTHER" id="PTHR11864">
    <property type="entry name" value="PRE-MRNA-PROCESSING PROTEIN PRP40"/>
    <property type="match status" value="1"/>
</dbReference>